<dbReference type="Gene3D" id="3.10.180.10">
    <property type="entry name" value="2,3-Dihydroxybiphenyl 1,2-Dioxygenase, domain 1"/>
    <property type="match status" value="1"/>
</dbReference>
<feature type="domain" description="VOC" evidence="1">
    <location>
        <begin position="10"/>
        <end position="172"/>
    </location>
</feature>
<gene>
    <name evidence="2" type="ORF">yc1106_04364</name>
</gene>
<dbReference type="OrthoDB" id="16820at2759"/>
<accession>A0A9Q8Z8F5</accession>
<dbReference type="EMBL" id="CP089276">
    <property type="protein sequence ID" value="USP77090.1"/>
    <property type="molecule type" value="Genomic_DNA"/>
</dbReference>
<dbReference type="PANTHER" id="PTHR10374:SF19">
    <property type="entry name" value="LYASE (GLO1), PUTATIVE (AFU_ORTHOLOGUE AFUA_2G13550)-RELATED"/>
    <property type="match status" value="1"/>
</dbReference>
<proteinExistence type="predicted"/>
<dbReference type="InterPro" id="IPR004360">
    <property type="entry name" value="Glyas_Fos-R_dOase_dom"/>
</dbReference>
<dbReference type="Pfam" id="PF00903">
    <property type="entry name" value="Glyoxalase"/>
    <property type="match status" value="1"/>
</dbReference>
<sequence length="172" mass="19123">MTPPVLEGNKFCNTAIRVKNIDGSTSFYVGVLGMKELYRMALQNATLVWLGYPNCADDSTPLSRREGVLELVAKKLTLEKDSHVDDQHDHSNSHPIKLAFHVADLPQFMERVKQQNIKVLKEVGAAEAPEAVASFMGCTPTDLKSDAVVWESLKEVCFVEDPDGYLVEIVPY</sequence>
<evidence type="ECO:0000259" key="1">
    <source>
        <dbReference type="PROSITE" id="PS51819"/>
    </source>
</evidence>
<reference evidence="2" key="1">
    <citation type="submission" date="2021-12" db="EMBL/GenBank/DDBJ databases">
        <title>Curvularia clavata genome.</title>
        <authorList>
            <person name="Cao Y."/>
        </authorList>
    </citation>
    <scope>NUCLEOTIDE SEQUENCE</scope>
    <source>
        <strain evidence="2">Yc1106</strain>
    </source>
</reference>
<dbReference type="PANTHER" id="PTHR10374">
    <property type="entry name" value="LACTOYLGLUTATHIONE LYASE GLYOXALASE I"/>
    <property type="match status" value="1"/>
</dbReference>
<keyword evidence="3" id="KW-1185">Reference proteome</keyword>
<dbReference type="InterPro" id="IPR029068">
    <property type="entry name" value="Glyas_Bleomycin-R_OHBP_Dase"/>
</dbReference>
<dbReference type="PROSITE" id="PS51819">
    <property type="entry name" value="VOC"/>
    <property type="match status" value="1"/>
</dbReference>
<dbReference type="Proteomes" id="UP001056012">
    <property type="component" value="Chromosome 3"/>
</dbReference>
<dbReference type="SUPFAM" id="SSF54593">
    <property type="entry name" value="Glyoxalase/Bleomycin resistance protein/Dihydroxybiphenyl dioxygenase"/>
    <property type="match status" value="1"/>
</dbReference>
<evidence type="ECO:0000313" key="2">
    <source>
        <dbReference type="EMBL" id="USP77090.1"/>
    </source>
</evidence>
<protein>
    <submittedName>
        <fullName evidence="2">Glyoxalase family protein</fullName>
    </submittedName>
</protein>
<dbReference type="InterPro" id="IPR037523">
    <property type="entry name" value="VOC_core"/>
</dbReference>
<dbReference type="VEuPathDB" id="FungiDB:yc1106_04364"/>
<organism evidence="2 3">
    <name type="scientific">Curvularia clavata</name>
    <dbReference type="NCBI Taxonomy" id="95742"/>
    <lineage>
        <taxon>Eukaryota</taxon>
        <taxon>Fungi</taxon>
        <taxon>Dikarya</taxon>
        <taxon>Ascomycota</taxon>
        <taxon>Pezizomycotina</taxon>
        <taxon>Dothideomycetes</taxon>
        <taxon>Pleosporomycetidae</taxon>
        <taxon>Pleosporales</taxon>
        <taxon>Pleosporineae</taxon>
        <taxon>Pleosporaceae</taxon>
        <taxon>Curvularia</taxon>
    </lineage>
</organism>
<name>A0A9Q8Z8F5_CURCL</name>
<dbReference type="AlphaFoldDB" id="A0A9Q8Z8F5"/>
<evidence type="ECO:0000313" key="3">
    <source>
        <dbReference type="Proteomes" id="UP001056012"/>
    </source>
</evidence>